<dbReference type="Proteomes" id="UP000297703">
    <property type="component" value="Unassembled WGS sequence"/>
</dbReference>
<reference evidence="1 2" key="2">
    <citation type="submission" date="2019-04" db="EMBL/GenBank/DDBJ databases">
        <title>The genome sequence of big-headed turtle.</title>
        <authorList>
            <person name="Gong S."/>
        </authorList>
    </citation>
    <scope>NUCLEOTIDE SEQUENCE [LARGE SCALE GENOMIC DNA]</scope>
    <source>
        <strain evidence="1">DO16091913</strain>
        <tissue evidence="1">Muscle</tissue>
    </source>
</reference>
<protein>
    <submittedName>
        <fullName evidence="1">KATNB1-like protein 1</fullName>
    </submittedName>
</protein>
<dbReference type="AlphaFoldDB" id="A0A4D9EXR7"/>
<organism evidence="1 2">
    <name type="scientific">Platysternon megacephalum</name>
    <name type="common">big-headed turtle</name>
    <dbReference type="NCBI Taxonomy" id="55544"/>
    <lineage>
        <taxon>Eukaryota</taxon>
        <taxon>Metazoa</taxon>
        <taxon>Chordata</taxon>
        <taxon>Craniata</taxon>
        <taxon>Vertebrata</taxon>
        <taxon>Euteleostomi</taxon>
        <taxon>Archelosauria</taxon>
        <taxon>Testudinata</taxon>
        <taxon>Testudines</taxon>
        <taxon>Cryptodira</taxon>
        <taxon>Durocryptodira</taxon>
        <taxon>Testudinoidea</taxon>
        <taxon>Platysternidae</taxon>
        <taxon>Platysternon</taxon>
    </lineage>
</organism>
<name>A0A4D9EXR7_9SAUR</name>
<evidence type="ECO:0000313" key="2">
    <source>
        <dbReference type="Proteomes" id="UP000297703"/>
    </source>
</evidence>
<reference evidence="1 2" key="1">
    <citation type="submission" date="2019-04" db="EMBL/GenBank/DDBJ databases">
        <title>Draft genome of the big-headed turtle Platysternon megacephalum.</title>
        <authorList>
            <person name="Gong S."/>
        </authorList>
    </citation>
    <scope>NUCLEOTIDE SEQUENCE [LARGE SCALE GENOMIC DNA]</scope>
    <source>
        <strain evidence="1">DO16091913</strain>
        <tissue evidence="1">Muscle</tissue>
    </source>
</reference>
<dbReference type="EMBL" id="QXTE01000005">
    <property type="protein sequence ID" value="TFK15416.1"/>
    <property type="molecule type" value="Genomic_DNA"/>
</dbReference>
<keyword evidence="2" id="KW-1185">Reference proteome</keyword>
<sequence>MGSYQTRMVPMVQSAVPWSGVVGARATQSHWGLVTPSPVGNLPEAASAFLCVSSMLRKQRHGQQVTDAHGSAEPMELGWAEARDRAGQGYQSQCCGIEHWSG</sequence>
<gene>
    <name evidence="1" type="ORF">DR999_PMT01186</name>
</gene>
<proteinExistence type="predicted"/>
<evidence type="ECO:0000313" key="1">
    <source>
        <dbReference type="EMBL" id="TFK15416.1"/>
    </source>
</evidence>
<comment type="caution">
    <text evidence="1">The sequence shown here is derived from an EMBL/GenBank/DDBJ whole genome shotgun (WGS) entry which is preliminary data.</text>
</comment>
<accession>A0A4D9EXR7</accession>